<gene>
    <name evidence="2" type="ORF">GDO86_009168</name>
</gene>
<sequence length="63" mass="6996">MGLGTLWKNYKVLIVMGTSLGLVHWGWYSIKSNPIFQPPSEDTVPEPGVVGYVVEKDSFKKGN</sequence>
<keyword evidence="1" id="KW-0812">Transmembrane</keyword>
<keyword evidence="3" id="KW-1185">Reference proteome</keyword>
<dbReference type="Proteomes" id="UP000812440">
    <property type="component" value="Chromosome 5"/>
</dbReference>
<evidence type="ECO:0000313" key="2">
    <source>
        <dbReference type="EMBL" id="KAG8443871.1"/>
    </source>
</evidence>
<proteinExistence type="predicted"/>
<keyword evidence="1" id="KW-0472">Membrane</keyword>
<feature type="transmembrane region" description="Helical" evidence="1">
    <location>
        <begin position="12"/>
        <end position="30"/>
    </location>
</feature>
<evidence type="ECO:0000313" key="3">
    <source>
        <dbReference type="Proteomes" id="UP000812440"/>
    </source>
</evidence>
<name>A0A8T2JMP2_9PIPI</name>
<reference evidence="2" key="1">
    <citation type="thesis" date="2020" institute="ProQuest LLC" country="789 East Eisenhower Parkway, Ann Arbor, MI, USA">
        <title>Comparative Genomics and Chromosome Evolution.</title>
        <authorList>
            <person name="Mudd A.B."/>
        </authorList>
    </citation>
    <scope>NUCLEOTIDE SEQUENCE</scope>
    <source>
        <strain evidence="2">Female2</strain>
        <tissue evidence="2">Blood</tissue>
    </source>
</reference>
<protein>
    <submittedName>
        <fullName evidence="2">Uncharacterized protein</fullName>
    </submittedName>
</protein>
<keyword evidence="1" id="KW-1133">Transmembrane helix</keyword>
<dbReference type="AlphaFoldDB" id="A0A8T2JMP2"/>
<dbReference type="EMBL" id="JAACNH010000004">
    <property type="protein sequence ID" value="KAG8443871.1"/>
    <property type="molecule type" value="Genomic_DNA"/>
</dbReference>
<dbReference type="OrthoDB" id="9530842at2759"/>
<organism evidence="2 3">
    <name type="scientific">Hymenochirus boettgeri</name>
    <name type="common">Congo dwarf clawed frog</name>
    <dbReference type="NCBI Taxonomy" id="247094"/>
    <lineage>
        <taxon>Eukaryota</taxon>
        <taxon>Metazoa</taxon>
        <taxon>Chordata</taxon>
        <taxon>Craniata</taxon>
        <taxon>Vertebrata</taxon>
        <taxon>Euteleostomi</taxon>
        <taxon>Amphibia</taxon>
        <taxon>Batrachia</taxon>
        <taxon>Anura</taxon>
        <taxon>Pipoidea</taxon>
        <taxon>Pipidae</taxon>
        <taxon>Pipinae</taxon>
        <taxon>Hymenochirus</taxon>
    </lineage>
</organism>
<evidence type="ECO:0000256" key="1">
    <source>
        <dbReference type="SAM" id="Phobius"/>
    </source>
</evidence>
<accession>A0A8T2JMP2</accession>
<comment type="caution">
    <text evidence="2">The sequence shown here is derived from an EMBL/GenBank/DDBJ whole genome shotgun (WGS) entry which is preliminary data.</text>
</comment>